<dbReference type="SUPFAM" id="SSF52402">
    <property type="entry name" value="Adenine nucleotide alpha hydrolases-like"/>
    <property type="match status" value="1"/>
</dbReference>
<name>A0A1S8L2B6_9CLOT</name>
<feature type="binding site" evidence="2">
    <location>
        <begin position="261"/>
        <end position="265"/>
    </location>
    <ligand>
        <name>FAD</name>
        <dbReference type="ChEBI" id="CHEBI:57692"/>
    </ligand>
</feature>
<dbReference type="InterPro" id="IPR014730">
    <property type="entry name" value="ETF_a/b_N"/>
</dbReference>
<dbReference type="AlphaFoldDB" id="A0A1S8L2B6"/>
<dbReference type="SMART" id="SM00893">
    <property type="entry name" value="ETF"/>
    <property type="match status" value="1"/>
</dbReference>
<evidence type="ECO:0000256" key="1">
    <source>
        <dbReference type="ARBA" id="ARBA00005817"/>
    </source>
</evidence>
<reference evidence="3 4" key="1">
    <citation type="submission" date="2022-04" db="EMBL/GenBank/DDBJ databases">
        <title>Genome sequence of C. roseum typestrain.</title>
        <authorList>
            <person name="Poehlein A."/>
            <person name="Schoch T."/>
            <person name="Duerre P."/>
            <person name="Daniel R."/>
        </authorList>
    </citation>
    <scope>NUCLEOTIDE SEQUENCE [LARGE SCALE GENOMIC DNA]</scope>
    <source>
        <strain evidence="3 4">DSM 7320</strain>
    </source>
</reference>
<comment type="cofactor">
    <cofactor evidence="2">
        <name>FAD</name>
        <dbReference type="ChEBI" id="CHEBI:57692"/>
    </cofactor>
    <text evidence="2">Binds 1 FAD per dimer.</text>
</comment>
<sequence length="333" mass="37270">MDKSFCSKSVLVIADIWSKQSENSVARLVSKANQLSEKLNTVVNVCMFGVEIDDSIQMIKAYGVKNIFYKKFEDISQITDEKLTNLSYELIKKIEPQIVLYPITVRMKSISARLAARLETGLTADCIDFSIDSETNLLLQKRPAFEDSVIATITCPDKLPQMATANPLSFELKEKTIDEIEVVNIDDFSFKTKDKVSVLEIKKIGEETIDEEGKSKIVVGIGRGVNKDNLQQIKLLVKKLNARLVASRAVVDSGLLDYKYQIGLSGKEITCETYIAFGISGMMQHMSGLKSYKNLIAVNTDKSARIMSFANYGICDTTENVVKHMLSYLENRN</sequence>
<dbReference type="Gene3D" id="3.40.50.1220">
    <property type="entry name" value="TPP-binding domain"/>
    <property type="match status" value="1"/>
</dbReference>
<dbReference type="GO" id="GO:0016491">
    <property type="term" value="F:oxidoreductase activity"/>
    <property type="evidence" value="ECO:0007669"/>
    <property type="project" value="UniProtKB-KW"/>
</dbReference>
<dbReference type="Gene3D" id="3.40.50.620">
    <property type="entry name" value="HUPs"/>
    <property type="match status" value="1"/>
</dbReference>
<dbReference type="GO" id="GO:0009055">
    <property type="term" value="F:electron transfer activity"/>
    <property type="evidence" value="ECO:0007669"/>
    <property type="project" value="InterPro"/>
</dbReference>
<dbReference type="Pfam" id="PF01012">
    <property type="entry name" value="ETF"/>
    <property type="match status" value="1"/>
</dbReference>
<keyword evidence="2" id="KW-0274">FAD</keyword>
<feature type="binding site" evidence="2">
    <location>
        <position position="299"/>
    </location>
    <ligand>
        <name>FAD</name>
        <dbReference type="ChEBI" id="CHEBI:57692"/>
    </ligand>
</feature>
<protein>
    <submittedName>
        <fullName evidence="3">Caffeyl-CoA reductase-Etf complex subunit CarE</fullName>
        <ecNumber evidence="3">1.3.1.108</ecNumber>
    </submittedName>
</protein>
<keyword evidence="2" id="KW-0285">Flavoprotein</keyword>
<dbReference type="PANTHER" id="PTHR43153:SF1">
    <property type="entry name" value="ELECTRON TRANSFER FLAVOPROTEIN SUBUNIT ALPHA, MITOCHONDRIAL"/>
    <property type="match status" value="1"/>
</dbReference>
<evidence type="ECO:0000313" key="3">
    <source>
        <dbReference type="EMBL" id="URZ13488.1"/>
    </source>
</evidence>
<keyword evidence="3" id="KW-0560">Oxidoreductase</keyword>
<dbReference type="Pfam" id="PF00766">
    <property type="entry name" value="ETF_alpha"/>
    <property type="match status" value="1"/>
</dbReference>
<dbReference type="InterPro" id="IPR014731">
    <property type="entry name" value="ETF_asu_C"/>
</dbReference>
<evidence type="ECO:0000313" key="4">
    <source>
        <dbReference type="Proteomes" id="UP000190951"/>
    </source>
</evidence>
<feature type="binding site" evidence="2">
    <location>
        <begin position="247"/>
        <end position="248"/>
    </location>
    <ligand>
        <name>FAD</name>
        <dbReference type="ChEBI" id="CHEBI:57692"/>
    </ligand>
</feature>
<comment type="similarity">
    <text evidence="1">Belongs to the ETF alpha-subunit/FixB family.</text>
</comment>
<dbReference type="InterPro" id="IPR029035">
    <property type="entry name" value="DHS-like_NAD/FAD-binding_dom"/>
</dbReference>
<dbReference type="InterPro" id="IPR001308">
    <property type="entry name" value="ETF_a/FixB"/>
</dbReference>
<dbReference type="KEGG" id="crw:CROST_042540"/>
<feature type="binding site" evidence="2">
    <location>
        <position position="223"/>
    </location>
    <ligand>
        <name>FAD</name>
        <dbReference type="ChEBI" id="CHEBI:57692"/>
    </ligand>
</feature>
<dbReference type="EC" id="1.3.1.108" evidence="3"/>
<evidence type="ECO:0000256" key="2">
    <source>
        <dbReference type="PIRSR" id="PIRSR000089-1"/>
    </source>
</evidence>
<proteinExistence type="inferred from homology"/>
<dbReference type="GO" id="GO:0033539">
    <property type="term" value="P:fatty acid beta-oxidation using acyl-CoA dehydrogenase"/>
    <property type="evidence" value="ECO:0007669"/>
    <property type="project" value="TreeGrafter"/>
</dbReference>
<dbReference type="SUPFAM" id="SSF52467">
    <property type="entry name" value="DHS-like NAD/FAD-binding domain"/>
    <property type="match status" value="1"/>
</dbReference>
<dbReference type="Proteomes" id="UP000190951">
    <property type="component" value="Chromosome"/>
</dbReference>
<dbReference type="PIRSF" id="PIRSF000089">
    <property type="entry name" value="Electra_flavoP_a"/>
    <property type="match status" value="1"/>
</dbReference>
<gene>
    <name evidence="3" type="primary">carE_4</name>
    <name evidence="3" type="ORF">CROST_042540</name>
</gene>
<dbReference type="GO" id="GO:0050660">
    <property type="term" value="F:flavin adenine dinucleotide binding"/>
    <property type="evidence" value="ECO:0007669"/>
    <property type="project" value="InterPro"/>
</dbReference>
<organism evidence="3 4">
    <name type="scientific">Clostridium felsineum</name>
    <dbReference type="NCBI Taxonomy" id="36839"/>
    <lineage>
        <taxon>Bacteria</taxon>
        <taxon>Bacillati</taxon>
        <taxon>Bacillota</taxon>
        <taxon>Clostridia</taxon>
        <taxon>Eubacteriales</taxon>
        <taxon>Clostridiaceae</taxon>
        <taxon>Clostridium</taxon>
    </lineage>
</organism>
<dbReference type="STRING" id="84029.CROST_29420"/>
<dbReference type="RefSeq" id="WP_176091594.1">
    <property type="nucleotide sequence ID" value="NZ_CP096983.1"/>
</dbReference>
<accession>A0A1S8L2B6</accession>
<dbReference type="EMBL" id="CP096983">
    <property type="protein sequence ID" value="URZ13488.1"/>
    <property type="molecule type" value="Genomic_DNA"/>
</dbReference>
<dbReference type="PANTHER" id="PTHR43153">
    <property type="entry name" value="ELECTRON TRANSFER FLAVOPROTEIN ALPHA"/>
    <property type="match status" value="1"/>
</dbReference>
<keyword evidence="4" id="KW-1185">Reference proteome</keyword>
<feature type="binding site" evidence="2">
    <location>
        <begin position="278"/>
        <end position="285"/>
    </location>
    <ligand>
        <name>FAD</name>
        <dbReference type="ChEBI" id="CHEBI:57692"/>
    </ligand>
</feature>
<dbReference type="InterPro" id="IPR014729">
    <property type="entry name" value="Rossmann-like_a/b/a_fold"/>
</dbReference>